<proteinExistence type="predicted"/>
<name>G8DU79_STRSU</name>
<dbReference type="PATRIC" id="fig|1307.472.peg.1207"/>
<dbReference type="EMBL" id="AB737824">
    <property type="protein sequence ID" value="BAM94728.1"/>
    <property type="molecule type" value="Genomic_DNA"/>
</dbReference>
<gene>
    <name evidence="1" type="primary">tnp1</name>
    <name evidence="2" type="synonym">tnp17-5</name>
    <name evidence="3" type="synonym">tnp18-1</name>
    <name evidence="7" type="synonym">tnp19-1</name>
    <name evidence="4" type="ORF">ERS132416_02192</name>
    <name evidence="6" type="ORF">ERS132426_00898</name>
    <name evidence="5" type="ORF">ERS132431_00026</name>
    <name evidence="8" type="ORF">FAJ35_04555</name>
</gene>
<dbReference type="Proteomes" id="UP000074850">
    <property type="component" value="Unassembled WGS sequence"/>
</dbReference>
<evidence type="ECO:0000313" key="1">
    <source>
        <dbReference type="EMBL" id="AEH57580.1"/>
    </source>
</evidence>
<dbReference type="EMBL" id="BR001009">
    <property type="protein sequence ID" value="FAA01042.1"/>
    <property type="molecule type" value="Genomic_DNA"/>
</dbReference>
<reference evidence="1" key="1">
    <citation type="journal article" date="2011" name="FEMS Microbiol. Lett.">
        <title>Genetic analysis of the capsular polysaccharide synthesis locus in 15 Streptococcus suis serotypes.</title>
        <authorList>
            <person name="Wang K."/>
            <person name="Fan W."/>
            <person name="Cai L."/>
            <person name="Huang B."/>
            <person name="Lu C."/>
        </authorList>
    </citation>
    <scope>NUCLEOTIDE SEQUENCE</scope>
    <source>
        <strain evidence="1">42A</strain>
    </source>
</reference>
<sequence length="61" mass="7233">MSHPIIPLTVPQSRRFEKRGRNDIMMKIRLGKVELTVFHTINQETLETILDKVLFYDHPTQ</sequence>
<evidence type="ECO:0000313" key="7">
    <source>
        <dbReference type="EMBL" id="FAA01042.1"/>
    </source>
</evidence>
<dbReference type="Proteomes" id="UP000071533">
    <property type="component" value="Unassembled WGS sequence"/>
</dbReference>
<dbReference type="EMBL" id="FIHM01000014">
    <property type="protein sequence ID" value="CYV27812.1"/>
    <property type="molecule type" value="Genomic_DNA"/>
</dbReference>
<evidence type="ECO:0000313" key="2">
    <source>
        <dbReference type="EMBL" id="BAM94728.1"/>
    </source>
</evidence>
<evidence type="ECO:0000313" key="5">
    <source>
        <dbReference type="EMBL" id="CYV23398.1"/>
    </source>
</evidence>
<reference evidence="8 12" key="4">
    <citation type="submission" date="2019-04" db="EMBL/GenBank/DDBJ databases">
        <title>Genome analysis of Streptococcus suis strain WUSS327.</title>
        <authorList>
            <person name="Chen H."/>
            <person name="Gao X."/>
            <person name="Wu Z."/>
        </authorList>
    </citation>
    <scope>NUCLEOTIDE SEQUENCE [LARGE SCALE GENOMIC DNA]</scope>
    <source>
        <strain evidence="8 12">WUSS327</strain>
    </source>
</reference>
<dbReference type="EMBL" id="AB737825">
    <property type="protein sequence ID" value="BAM94765.1"/>
    <property type="molecule type" value="Genomic_DNA"/>
</dbReference>
<evidence type="ECO:0000313" key="10">
    <source>
        <dbReference type="Proteomes" id="UP000073494"/>
    </source>
</evidence>
<organism evidence="1">
    <name type="scientific">Streptococcus suis</name>
    <dbReference type="NCBI Taxonomy" id="1307"/>
    <lineage>
        <taxon>Bacteria</taxon>
        <taxon>Bacillati</taxon>
        <taxon>Bacillota</taxon>
        <taxon>Bacilli</taxon>
        <taxon>Lactobacillales</taxon>
        <taxon>Streptococcaceae</taxon>
        <taxon>Streptococcus</taxon>
    </lineage>
</organism>
<dbReference type="EMBL" id="JF273654">
    <property type="protein sequence ID" value="AEH57580.1"/>
    <property type="molecule type" value="Genomic_DNA"/>
</dbReference>
<evidence type="ECO:0000313" key="12">
    <source>
        <dbReference type="Proteomes" id="UP000309259"/>
    </source>
</evidence>
<dbReference type="EMBL" id="SSXL01000012">
    <property type="protein sequence ID" value="TII02628.1"/>
    <property type="molecule type" value="Genomic_DNA"/>
</dbReference>
<evidence type="ECO:0000313" key="3">
    <source>
        <dbReference type="EMBL" id="BAM94765.1"/>
    </source>
</evidence>
<dbReference type="EMBL" id="FIHD01000055">
    <property type="protein sequence ID" value="CYV18063.1"/>
    <property type="molecule type" value="Genomic_DNA"/>
</dbReference>
<accession>G8DU79</accession>
<dbReference type="Proteomes" id="UP000073494">
    <property type="component" value="Unassembled WGS sequence"/>
</dbReference>
<reference evidence="9 10" key="3">
    <citation type="submission" date="2016-02" db="EMBL/GenBank/DDBJ databases">
        <authorList>
            <consortium name="Pathogen Informatics"/>
        </authorList>
    </citation>
    <scope>NUCLEOTIDE SEQUENCE [LARGE SCALE GENOMIC DNA]</scope>
    <source>
        <strain evidence="4 10">LSS54</strain>
        <strain evidence="6 11">LSS64</strain>
        <strain evidence="5 9">LSS69</strain>
    </source>
</reference>
<evidence type="ECO:0000313" key="8">
    <source>
        <dbReference type="EMBL" id="TII02628.1"/>
    </source>
</evidence>
<dbReference type="Proteomes" id="UP000309259">
    <property type="component" value="Unassembled WGS sequence"/>
</dbReference>
<dbReference type="AlphaFoldDB" id="G8DU79"/>
<evidence type="ECO:0000313" key="4">
    <source>
        <dbReference type="EMBL" id="CYV18063.1"/>
    </source>
</evidence>
<dbReference type="RefSeq" id="WP_029188188.1">
    <property type="nucleotide sequence ID" value="NZ_CEFC01000167.1"/>
</dbReference>
<reference evidence="2" key="2">
    <citation type="journal article" date="2013" name="Appl. Environ. Microbiol.">
        <title>Genetic analysis of capsular polysaccharide synthesis gene clusters from all serotypes of Streptococcus suis: potential mechanisms for generation of capsular variation.</title>
        <authorList>
            <person name="Okura M."/>
            <person name="Takamatsu D."/>
            <person name="Maruyama F."/>
            <person name="Nozawa T."/>
            <person name="Nakagawa I."/>
            <person name="Osaki M."/>
            <person name="Sekizaki T."/>
            <person name="Gottschalk M."/>
            <person name="Kumagai Y."/>
            <person name="Hamada S."/>
        </authorList>
    </citation>
    <scope>NUCLEOTIDE SEQUENCE</scope>
    <source>
        <strain evidence="7">42A</strain>
        <strain evidence="2">93A</strain>
        <strain evidence="3">NT77</strain>
    </source>
</reference>
<protein>
    <submittedName>
        <fullName evidence="4">IS66 family element, Orf1</fullName>
    </submittedName>
    <submittedName>
        <fullName evidence="2 7">Putative transposase remnant</fullName>
    </submittedName>
    <submittedName>
        <fullName evidence="1">Transposase</fullName>
    </submittedName>
</protein>
<evidence type="ECO:0000313" key="11">
    <source>
        <dbReference type="Proteomes" id="UP000074850"/>
    </source>
</evidence>
<evidence type="ECO:0000313" key="6">
    <source>
        <dbReference type="EMBL" id="CYV27812.1"/>
    </source>
</evidence>
<evidence type="ECO:0000313" key="9">
    <source>
        <dbReference type="Proteomes" id="UP000071533"/>
    </source>
</evidence>
<dbReference type="EMBL" id="FIHS01000001">
    <property type="protein sequence ID" value="CYV23398.1"/>
    <property type="molecule type" value="Genomic_DNA"/>
</dbReference>